<keyword evidence="3" id="KW-1185">Reference proteome</keyword>
<evidence type="ECO:0000313" key="2">
    <source>
        <dbReference type="EMBL" id="MFC5435691.1"/>
    </source>
</evidence>
<feature type="signal peptide" evidence="1">
    <location>
        <begin position="1"/>
        <end position="32"/>
    </location>
</feature>
<protein>
    <submittedName>
        <fullName evidence="2">MipA/OmpV family protein</fullName>
    </submittedName>
</protein>
<sequence length="265" mass="28557">MRYHGSIPTQSRLPRLRLLLAACLLWPLGSIAATDPTVLAIGAGMQRMPSWPGAKNQHSEPVPYLDIELPGRGSFSTLDGLQVDLIRGDAWHGGIHGDYQWGRSGDDLGSLRGKIASLPPRINLGGYLEWQLAPEVDVGGNLAHDINGAGAYLALYAEWDLPAVGLLEQAVALRWQAMNASAMNRFFGINPQAARALSVPTWQPGAGSQLASLEYDLFVPTSRHTGVALVLVYGRLLGDAADSPLVTRYGSHTQLSESLAFVYHL</sequence>
<proteinExistence type="predicted"/>
<keyword evidence="1" id="KW-0732">Signal</keyword>
<accession>A0ABW0JIN4</accession>
<evidence type="ECO:0000313" key="3">
    <source>
        <dbReference type="Proteomes" id="UP001596013"/>
    </source>
</evidence>
<feature type="chain" id="PRO_5046046054" evidence="1">
    <location>
        <begin position="33"/>
        <end position="265"/>
    </location>
</feature>
<evidence type="ECO:0000256" key="1">
    <source>
        <dbReference type="SAM" id="SignalP"/>
    </source>
</evidence>
<reference evidence="3" key="1">
    <citation type="journal article" date="2019" name="Int. J. Syst. Evol. Microbiol.">
        <title>The Global Catalogue of Microorganisms (GCM) 10K type strain sequencing project: providing services to taxonomists for standard genome sequencing and annotation.</title>
        <authorList>
            <consortium name="The Broad Institute Genomics Platform"/>
            <consortium name="The Broad Institute Genome Sequencing Center for Infectious Disease"/>
            <person name="Wu L."/>
            <person name="Ma J."/>
        </authorList>
    </citation>
    <scope>NUCLEOTIDE SEQUENCE [LARGE SCALE GENOMIC DNA]</scope>
    <source>
        <strain evidence="3">JCM 17130</strain>
    </source>
</reference>
<gene>
    <name evidence="2" type="ORF">ACFPME_03930</name>
</gene>
<dbReference type="RefSeq" id="WP_377302231.1">
    <property type="nucleotide sequence ID" value="NZ_JBHSMK010000002.1"/>
</dbReference>
<comment type="caution">
    <text evidence="2">The sequence shown here is derived from an EMBL/GenBank/DDBJ whole genome shotgun (WGS) entry which is preliminary data.</text>
</comment>
<dbReference type="InterPro" id="IPR010583">
    <property type="entry name" value="MipA"/>
</dbReference>
<name>A0ABW0JIN4_9GAMM</name>
<dbReference type="Pfam" id="PF06629">
    <property type="entry name" value="MipA"/>
    <property type="match status" value="1"/>
</dbReference>
<organism evidence="2 3">
    <name type="scientific">Rhodanobacter umsongensis</name>
    <dbReference type="NCBI Taxonomy" id="633153"/>
    <lineage>
        <taxon>Bacteria</taxon>
        <taxon>Pseudomonadati</taxon>
        <taxon>Pseudomonadota</taxon>
        <taxon>Gammaproteobacteria</taxon>
        <taxon>Lysobacterales</taxon>
        <taxon>Rhodanobacteraceae</taxon>
        <taxon>Rhodanobacter</taxon>
    </lineage>
</organism>
<dbReference type="Proteomes" id="UP001596013">
    <property type="component" value="Unassembled WGS sequence"/>
</dbReference>
<dbReference type="EMBL" id="JBHSMK010000002">
    <property type="protein sequence ID" value="MFC5435691.1"/>
    <property type="molecule type" value="Genomic_DNA"/>
</dbReference>